<dbReference type="Gene3D" id="3.60.21.10">
    <property type="match status" value="1"/>
</dbReference>
<feature type="domain" description="Calcineurin-like phosphoesterase C-terminal" evidence="2">
    <location>
        <begin position="313"/>
        <end position="482"/>
    </location>
</feature>
<dbReference type="Pfam" id="PF00149">
    <property type="entry name" value="Metallophos"/>
    <property type="match status" value="1"/>
</dbReference>
<dbReference type="AlphaFoldDB" id="A0A9X2CQM8"/>
<dbReference type="EMBL" id="JAKHSK010000029">
    <property type="protein sequence ID" value="MCL6219947.1"/>
    <property type="molecule type" value="Genomic_DNA"/>
</dbReference>
<protein>
    <submittedName>
        <fullName evidence="3">Calcineurin-like phosphoesterase C-terminal domain-containing protein</fullName>
    </submittedName>
</protein>
<name>A0A9X2CQM8_9FLAO</name>
<dbReference type="RefSeq" id="WP_249602657.1">
    <property type="nucleotide sequence ID" value="NZ_JAKHSK010000029.1"/>
</dbReference>
<dbReference type="InterPro" id="IPR051918">
    <property type="entry name" value="STPP_CPPED1"/>
</dbReference>
<dbReference type="InterPro" id="IPR029052">
    <property type="entry name" value="Metallo-depent_PP-like"/>
</dbReference>
<dbReference type="Proteomes" id="UP001139521">
    <property type="component" value="Unassembled WGS sequence"/>
</dbReference>
<evidence type="ECO:0000259" key="1">
    <source>
        <dbReference type="Pfam" id="PF00149"/>
    </source>
</evidence>
<dbReference type="SUPFAM" id="SSF56300">
    <property type="entry name" value="Metallo-dependent phosphatases"/>
    <property type="match status" value="1"/>
</dbReference>
<evidence type="ECO:0000313" key="4">
    <source>
        <dbReference type="Proteomes" id="UP001139521"/>
    </source>
</evidence>
<evidence type="ECO:0000313" key="3">
    <source>
        <dbReference type="EMBL" id="MCL6219947.1"/>
    </source>
</evidence>
<dbReference type="PANTHER" id="PTHR43143:SF1">
    <property type="entry name" value="SERINE_THREONINE-PROTEIN PHOSPHATASE CPPED1"/>
    <property type="match status" value="1"/>
</dbReference>
<comment type="caution">
    <text evidence="3">The sequence shown here is derived from an EMBL/GenBank/DDBJ whole genome shotgun (WGS) entry which is preliminary data.</text>
</comment>
<keyword evidence="4" id="KW-1185">Reference proteome</keyword>
<dbReference type="InterPro" id="IPR032288">
    <property type="entry name" value="Metallophos_C"/>
</dbReference>
<proteinExistence type="predicted"/>
<dbReference type="Pfam" id="PF16370">
    <property type="entry name" value="MetallophosC"/>
    <property type="match status" value="1"/>
</dbReference>
<reference evidence="3" key="1">
    <citation type="submission" date="2022-01" db="EMBL/GenBank/DDBJ databases">
        <title>Genome sequencing of Zunongwangia sp. M21534 genome.</title>
        <authorList>
            <person name="Chen Y."/>
            <person name="Dong C."/>
            <person name="Shao Z."/>
        </authorList>
    </citation>
    <scope>NUCLEOTIDE SEQUENCE</scope>
    <source>
        <strain evidence="3">MCCC M21534</strain>
    </source>
</reference>
<gene>
    <name evidence="3" type="ORF">L1967_16770</name>
</gene>
<feature type="domain" description="Calcineurin-like phosphoesterase" evidence="1">
    <location>
        <begin position="117"/>
        <end position="296"/>
    </location>
</feature>
<accession>A0A9X2CQM8</accession>
<dbReference type="PANTHER" id="PTHR43143">
    <property type="entry name" value="METALLOPHOSPHOESTERASE, CALCINEURIN SUPERFAMILY"/>
    <property type="match status" value="1"/>
</dbReference>
<dbReference type="GO" id="GO:0016787">
    <property type="term" value="F:hydrolase activity"/>
    <property type="evidence" value="ECO:0007669"/>
    <property type="project" value="InterPro"/>
</dbReference>
<sequence>MIKKLCILIFFFGFSVNALISQEYRSISGKVYLKENSDQQKRKSRGIAGIYLSDGEHLFKTDKSGNFIARIPSESPFFVIVPDGYKMENTSWYRSIPKDGEQINFELQKESINDNFNFLAIGDVQVGSREEINMADVSFFREIANRDDFDFGMYLGDLVNDNTALFHPLRQSMNSIPKPYRVVYGNHDWKYGALHELQDKPFTADFGPKNYAFERGNVLFITLNSIYPVGKYGYKGIYKAETISFFKELLGKVLKKNQLIIINQHIPLRWMKNKNELLDLLNIDHEVLLLSGHTHSVSRYFYQRDSRSDIQEVVCGAVSGNWWTGQKNWEALPSALMKDGTPRGYFKVSVSDNTYKLRYKAIGLDPSRQMNTWFGSLDNNNIANMIDTISNKFILNFYAGSDKTKIKIFVKDKFMGYMEKENELDPYIKRIKAWQDKKLYPNKLSQKSPYLSTPSSHIWSMDMSDLNFKDFNLLTIEIEDPFLEPFKYSINFRDFIE</sequence>
<dbReference type="InterPro" id="IPR004843">
    <property type="entry name" value="Calcineurin-like_PHP"/>
</dbReference>
<organism evidence="3 4">
    <name type="scientific">Zunongwangia pacifica</name>
    <dbReference type="NCBI Taxonomy" id="2911062"/>
    <lineage>
        <taxon>Bacteria</taxon>
        <taxon>Pseudomonadati</taxon>
        <taxon>Bacteroidota</taxon>
        <taxon>Flavobacteriia</taxon>
        <taxon>Flavobacteriales</taxon>
        <taxon>Flavobacteriaceae</taxon>
        <taxon>Zunongwangia</taxon>
    </lineage>
</organism>
<evidence type="ECO:0000259" key="2">
    <source>
        <dbReference type="Pfam" id="PF16370"/>
    </source>
</evidence>